<gene>
    <name evidence="6" type="ORF">B5807_08410</name>
</gene>
<feature type="compositionally biased region" description="Polar residues" evidence="4">
    <location>
        <begin position="1402"/>
        <end position="1417"/>
    </location>
</feature>
<feature type="region of interest" description="Disordered" evidence="4">
    <location>
        <begin position="464"/>
        <end position="505"/>
    </location>
</feature>
<dbReference type="InterPro" id="IPR015943">
    <property type="entry name" value="WD40/YVTN_repeat-like_dom_sf"/>
</dbReference>
<evidence type="ECO:0000256" key="3">
    <source>
        <dbReference type="ARBA" id="ARBA00023242"/>
    </source>
</evidence>
<feature type="compositionally biased region" description="Polar residues" evidence="4">
    <location>
        <begin position="639"/>
        <end position="651"/>
    </location>
</feature>
<evidence type="ECO:0000256" key="2">
    <source>
        <dbReference type="ARBA" id="ARBA00022448"/>
    </source>
</evidence>
<comment type="subcellular location">
    <subcellularLocation>
        <location evidence="1">Nucleus</location>
    </subcellularLocation>
</comment>
<accession>A0A1Y2LR95</accession>
<feature type="compositionally biased region" description="Polar residues" evidence="4">
    <location>
        <begin position="1061"/>
        <end position="1081"/>
    </location>
</feature>
<feature type="compositionally biased region" description="Polar residues" evidence="4">
    <location>
        <begin position="587"/>
        <end position="624"/>
    </location>
</feature>
<feature type="compositionally biased region" description="Polar residues" evidence="4">
    <location>
        <begin position="1020"/>
        <end position="1049"/>
    </location>
</feature>
<dbReference type="Gene3D" id="2.130.10.10">
    <property type="entry name" value="YVTN repeat-like/Quinoprotein amine dehydrogenase"/>
    <property type="match status" value="1"/>
</dbReference>
<feature type="compositionally biased region" description="Polar residues" evidence="4">
    <location>
        <begin position="465"/>
        <end position="482"/>
    </location>
</feature>
<keyword evidence="7" id="KW-1185">Reference proteome</keyword>
<feature type="compositionally biased region" description="Acidic residues" evidence="4">
    <location>
        <begin position="957"/>
        <end position="1002"/>
    </location>
</feature>
<proteinExistence type="predicted"/>
<dbReference type="InParanoid" id="A0A1Y2LR95"/>
<dbReference type="InterPro" id="IPR039462">
    <property type="entry name" value="Nup159/Nup146_N"/>
</dbReference>
<sequence length="1524" mass="160949">MSFGGFSQSQSASAPATNVGADIVSILAEELSFKALSQGAEGPTKLKILPQPWSTDNVPPASATLFSVASKPGLLAAAGPDTLVLASTEKVRNAFQQKPGEWDVISDFAPDASMPVPALRHVAFSAEGDFLVISAEDGGGLAVFDPSEIMKRNFKPGNEISTDKQPIRALLPNPTTEMEHIFAAVLDGGKLVLIDVVKGAINTIREDGVTVASWSTKGKAIAVGLKDGTGVLYLNDGTVKGVIPRPPSLNEGFTYSGLVWLANDEFFITHFPKKSAIDTGEPEEGKYHYVRSNKGWTSFSFHPTTEEPILPAWDMPTRAFPPRLSVARLRGWEPDLDDLLIVTNSHTDTIVTVTSANKELARGGPINEYTMTEINEGQGAQVPRRVFGEEGDSVLIGEALDLSATERLLRPISSNEEITKAPYPLPAYMFLTYQGILSAYWVVWNRSIVEGKGYPGLVNADGVSPASNTQASAPKTAVSSKIPTPGGGNNAPATPSGPKFGVSPFGSTTPATAFGKSAFATPASSTPFGQAPPKQPAFGAPSAVGSASPFGQKPAFGTPSAVGSSTPFGQTSKQPAFGAPSAVGSASPFSQVAGSTTPAFGQTSKPSLGAATGSTQPAFGQSSKPAFGTPAGPGKASPWGTSSPQTSSTPAGNPFASGGVSSGFAKFGANAPGSGSGFASFGNNSGTQSGFAGLGQQKSAFGGASNNAPAPKTEQSFGSTVTVGSNNGSTLPSWGNTPQQQSSMFGQTTTNSSFATSSSFASADSGPDSQQRKRDEATPTPQTAGGLNGLAGGFKLGTTFKADPSAKTEDAAKPAAPAQGGFFGSDFSSMVPKAGLQPSKGPGDGGSTTPLSPAKKTSYFGTTPSAPSPVKKEPVDDAPLPPDFTKASKKSEPVDDAPLPPDFTTFKPKSQPEDAPLPPDFISKKSSKEAEDDVPPLAGSPGVEVEAPLGTSPTPFTDDEEEEFSSEEEEYDEEEGEEGEDEDEEEEEEEEEENENENENENGEGRRQPTTLGKYVLQQPGESASKQASATPSQPSLFGTKPFTSQAAPSSLFGAKPASKPTGSQSLFGQPTPLSLGQQAKPSFAAPRAQEALRSPSPVRSSSSSSHRPTTRREPSMPGNSLSASFQQSKRSTPQVTDLEDQEDERIRAQLAQPIEPSRMLDEFVAHQKYAAASDRTGHAAQIEAIYKDINGMVDALGWNARSIKSFTEWHKQPQPNHRVDRQAMEDVGADGKDGPWFDQFALCEIKGLKNLEDELCKDLDAGRIQDVHDKLSQLRRLILEKAKLMTRINDIRRQIINRKDPERLESSRKAALPKELADTQKTLRAEYAKLLTLLSQAEESTILLRSRLASHNASGGNTSAVPSMDAVKKTIIKMTAMAERKNNDIALLESQLRKLGLQDPSRPTSSSSPANGATTPRRSRGTDLRRSIADTPFATPPTKGKMSLTELNRRALTPEVKDDTPSKGYGLFYDAQETTTGTELLHLSNMVDDSINELRQTARTRRTVASGLRKALLERGVRTTTVV</sequence>
<protein>
    <recommendedName>
        <fullName evidence="5">Nucleoporin Nup159/Nup146 N-terminal domain-containing protein</fullName>
    </recommendedName>
</protein>
<evidence type="ECO:0000256" key="1">
    <source>
        <dbReference type="ARBA" id="ARBA00004123"/>
    </source>
</evidence>
<keyword evidence="2" id="KW-0813">Transport</keyword>
<feature type="compositionally biased region" description="Low complexity" evidence="4">
    <location>
        <begin position="748"/>
        <end position="765"/>
    </location>
</feature>
<dbReference type="EMBL" id="KZ107851">
    <property type="protein sequence ID" value="OSS46375.1"/>
    <property type="molecule type" value="Genomic_DNA"/>
</dbReference>
<feature type="compositionally biased region" description="Gly residues" evidence="4">
    <location>
        <begin position="786"/>
        <end position="795"/>
    </location>
</feature>
<organism evidence="6 7">
    <name type="scientific">Epicoccum nigrum</name>
    <name type="common">Soil fungus</name>
    <name type="synonym">Epicoccum purpurascens</name>
    <dbReference type="NCBI Taxonomy" id="105696"/>
    <lineage>
        <taxon>Eukaryota</taxon>
        <taxon>Fungi</taxon>
        <taxon>Dikarya</taxon>
        <taxon>Ascomycota</taxon>
        <taxon>Pezizomycotina</taxon>
        <taxon>Dothideomycetes</taxon>
        <taxon>Pleosporomycetidae</taxon>
        <taxon>Pleosporales</taxon>
        <taxon>Pleosporineae</taxon>
        <taxon>Didymellaceae</taxon>
        <taxon>Epicoccum</taxon>
    </lineage>
</organism>
<feature type="region of interest" description="Disordered" evidence="4">
    <location>
        <begin position="522"/>
        <end position="1143"/>
    </location>
</feature>
<evidence type="ECO:0000256" key="4">
    <source>
        <dbReference type="SAM" id="MobiDB-lite"/>
    </source>
</evidence>
<feature type="compositionally biased region" description="Low complexity" evidence="4">
    <location>
        <begin position="1094"/>
        <end position="1108"/>
    </location>
</feature>
<dbReference type="STRING" id="105696.A0A1Y2LR95"/>
<reference evidence="6 7" key="1">
    <citation type="journal article" date="2017" name="Genome Announc.">
        <title>Genome sequence of the saprophytic ascomycete Epicoccum nigrum ICMP 19927 strain isolated from New Zealand.</title>
        <authorList>
            <person name="Fokin M."/>
            <person name="Fleetwood D."/>
            <person name="Weir B.S."/>
            <person name="Villas-Boas S.G."/>
        </authorList>
    </citation>
    <scope>NUCLEOTIDE SEQUENCE [LARGE SCALE GENOMIC DNA]</scope>
    <source>
        <strain evidence="6 7">ICMP 19927</strain>
    </source>
</reference>
<dbReference type="Pfam" id="PF16755">
    <property type="entry name" value="Beta-prop_NUP159_NUP214"/>
    <property type="match status" value="1"/>
</dbReference>
<feature type="compositionally biased region" description="Low complexity" evidence="4">
    <location>
        <begin position="667"/>
        <end position="686"/>
    </location>
</feature>
<dbReference type="SUPFAM" id="SSF117289">
    <property type="entry name" value="Nucleoporin domain"/>
    <property type="match status" value="1"/>
</dbReference>
<evidence type="ECO:0000313" key="7">
    <source>
        <dbReference type="Proteomes" id="UP000193240"/>
    </source>
</evidence>
<feature type="region of interest" description="Disordered" evidence="4">
    <location>
        <begin position="1397"/>
        <end position="1444"/>
    </location>
</feature>
<dbReference type="GO" id="GO:0005634">
    <property type="term" value="C:nucleus"/>
    <property type="evidence" value="ECO:0007669"/>
    <property type="project" value="UniProtKB-SubCell"/>
</dbReference>
<dbReference type="Proteomes" id="UP000193240">
    <property type="component" value="Unassembled WGS sequence"/>
</dbReference>
<keyword evidence="3" id="KW-0539">Nucleus</keyword>
<name>A0A1Y2LR95_EPING</name>
<feature type="compositionally biased region" description="Polar residues" evidence="4">
    <location>
        <begin position="561"/>
        <end position="574"/>
    </location>
</feature>
<feature type="domain" description="Nucleoporin Nup159/Nup146 N-terminal" evidence="5">
    <location>
        <begin position="59"/>
        <end position="437"/>
    </location>
</feature>
<evidence type="ECO:0000259" key="5">
    <source>
        <dbReference type="Pfam" id="PF16755"/>
    </source>
</evidence>
<feature type="compositionally biased region" description="Polar residues" evidence="4">
    <location>
        <begin position="696"/>
        <end position="747"/>
    </location>
</feature>
<feature type="compositionally biased region" description="Polar residues" evidence="4">
    <location>
        <begin position="1118"/>
        <end position="1136"/>
    </location>
</feature>
<dbReference type="OMA" id="RGQCASI"/>
<evidence type="ECO:0000313" key="6">
    <source>
        <dbReference type="EMBL" id="OSS46375.1"/>
    </source>
</evidence>